<dbReference type="PANTHER" id="PTHR11040:SF210">
    <property type="entry name" value="ZINC-REGULATED TRANSPORTER 3"/>
    <property type="match status" value="1"/>
</dbReference>
<dbReference type="GO" id="GO:0005385">
    <property type="term" value="F:zinc ion transmembrane transporter activity"/>
    <property type="evidence" value="ECO:0007669"/>
    <property type="project" value="TreeGrafter"/>
</dbReference>
<gene>
    <name evidence="1" type="ORF">Ahy_A08g039160</name>
</gene>
<name>A0A445BVG3_ARAHY</name>
<protein>
    <recommendedName>
        <fullName evidence="3">Zinc transporter</fullName>
    </recommendedName>
</protein>
<comment type="caution">
    <text evidence="1">The sequence shown here is derived from an EMBL/GenBank/DDBJ whole genome shotgun (WGS) entry which is preliminary data.</text>
</comment>
<proteinExistence type="predicted"/>
<keyword evidence="2" id="KW-1185">Reference proteome</keyword>
<evidence type="ECO:0000313" key="1">
    <source>
        <dbReference type="EMBL" id="RYR42714.1"/>
    </source>
</evidence>
<organism evidence="1 2">
    <name type="scientific">Arachis hypogaea</name>
    <name type="common">Peanut</name>
    <dbReference type="NCBI Taxonomy" id="3818"/>
    <lineage>
        <taxon>Eukaryota</taxon>
        <taxon>Viridiplantae</taxon>
        <taxon>Streptophyta</taxon>
        <taxon>Embryophyta</taxon>
        <taxon>Tracheophyta</taxon>
        <taxon>Spermatophyta</taxon>
        <taxon>Magnoliopsida</taxon>
        <taxon>eudicotyledons</taxon>
        <taxon>Gunneridae</taxon>
        <taxon>Pentapetalae</taxon>
        <taxon>rosids</taxon>
        <taxon>fabids</taxon>
        <taxon>Fabales</taxon>
        <taxon>Fabaceae</taxon>
        <taxon>Papilionoideae</taxon>
        <taxon>50 kb inversion clade</taxon>
        <taxon>dalbergioids sensu lato</taxon>
        <taxon>Dalbergieae</taxon>
        <taxon>Pterocarpus clade</taxon>
        <taxon>Arachis</taxon>
    </lineage>
</organism>
<accession>A0A445BVG3</accession>
<dbReference type="EMBL" id="SDMP01000008">
    <property type="protein sequence ID" value="RYR42714.1"/>
    <property type="molecule type" value="Genomic_DNA"/>
</dbReference>
<dbReference type="GO" id="GO:0016020">
    <property type="term" value="C:membrane"/>
    <property type="evidence" value="ECO:0007669"/>
    <property type="project" value="TreeGrafter"/>
</dbReference>
<evidence type="ECO:0000313" key="2">
    <source>
        <dbReference type="Proteomes" id="UP000289738"/>
    </source>
</evidence>
<evidence type="ECO:0008006" key="3">
    <source>
        <dbReference type="Google" id="ProtNLM"/>
    </source>
</evidence>
<dbReference type="AlphaFoldDB" id="A0A445BVG3"/>
<dbReference type="PANTHER" id="PTHR11040">
    <property type="entry name" value="ZINC/IRON TRANSPORTER"/>
    <property type="match status" value="1"/>
</dbReference>
<dbReference type="Proteomes" id="UP000289738">
    <property type="component" value="Chromosome A08"/>
</dbReference>
<reference evidence="1 2" key="1">
    <citation type="submission" date="2019-01" db="EMBL/GenBank/DDBJ databases">
        <title>Sequencing of cultivated peanut Arachis hypogaea provides insights into genome evolution and oil improvement.</title>
        <authorList>
            <person name="Chen X."/>
        </authorList>
    </citation>
    <scope>NUCLEOTIDE SEQUENCE [LARGE SCALE GENOMIC DNA]</scope>
    <source>
        <strain evidence="2">cv. Fuhuasheng</strain>
        <tissue evidence="1">Leaves</tissue>
    </source>
</reference>
<sequence length="133" mass="13814">MDSQSQVAVALALSLLGGLSTSFASASHPRAPFSFTGALFVVINPAPNLKMLGLLQGYAAGLMLSISFFDLAHNALNSLGFLKGKLWVGISLHNFPEGMAVFLGSIKGLRVGLNLALAIALHNIPEAIAVIVT</sequence>